<keyword evidence="6" id="KW-1133">Transmembrane helix</keyword>
<reference evidence="8 9" key="1">
    <citation type="submission" date="2016-01" db="EMBL/GenBank/DDBJ databases">
        <title>Characterization of the Clostridium difficile lineages that are prevalent in Hong Kong and China.</title>
        <authorList>
            <person name="Kwok J.S.-L."/>
            <person name="Lam W.-Y."/>
            <person name="Ip M."/>
            <person name="Chan T.-F."/>
            <person name="Hawkey P.M."/>
            <person name="Tsui S.K.-W."/>
        </authorList>
    </citation>
    <scope>NUCLEOTIDE SEQUENCE [LARGE SCALE GENOMIC DNA]</scope>
    <source>
        <strain evidence="8 9">300064</strain>
    </source>
</reference>
<dbReference type="RefSeq" id="WP_043665722.1">
    <property type="nucleotide sequence ID" value="NZ_CACRTU010000009.1"/>
</dbReference>
<organism evidence="8 9">
    <name type="scientific">Clostridium butyricum</name>
    <dbReference type="NCBI Taxonomy" id="1492"/>
    <lineage>
        <taxon>Bacteria</taxon>
        <taxon>Bacillati</taxon>
        <taxon>Bacillota</taxon>
        <taxon>Clostridia</taxon>
        <taxon>Eubacteriales</taxon>
        <taxon>Clostridiaceae</taxon>
        <taxon>Clostridium</taxon>
    </lineage>
</organism>
<keyword evidence="6" id="KW-0812">Transmembrane</keyword>
<keyword evidence="5" id="KW-0418">Kinase</keyword>
<dbReference type="GO" id="GO:0004673">
    <property type="term" value="F:protein histidine kinase activity"/>
    <property type="evidence" value="ECO:0007669"/>
    <property type="project" value="UniProtKB-EC"/>
</dbReference>
<dbReference type="SUPFAM" id="SSF55785">
    <property type="entry name" value="PYP-like sensor domain (PAS domain)"/>
    <property type="match status" value="2"/>
</dbReference>
<dbReference type="Pfam" id="PF08447">
    <property type="entry name" value="PAS_3"/>
    <property type="match status" value="1"/>
</dbReference>
<evidence type="ECO:0000256" key="3">
    <source>
        <dbReference type="ARBA" id="ARBA00022553"/>
    </source>
</evidence>
<dbReference type="NCBIfam" id="TIGR00229">
    <property type="entry name" value="sensory_box"/>
    <property type="match status" value="1"/>
</dbReference>
<evidence type="ECO:0000259" key="7">
    <source>
        <dbReference type="PROSITE" id="PS50112"/>
    </source>
</evidence>
<feature type="transmembrane region" description="Helical" evidence="6">
    <location>
        <begin position="41"/>
        <end position="62"/>
    </location>
</feature>
<feature type="domain" description="PAS" evidence="7">
    <location>
        <begin position="97"/>
        <end position="146"/>
    </location>
</feature>
<feature type="transmembrane region" description="Helical" evidence="6">
    <location>
        <begin position="12"/>
        <end position="29"/>
    </location>
</feature>
<dbReference type="PANTHER" id="PTHR43304">
    <property type="entry name" value="PHYTOCHROME-LIKE PROTEIN CPH1"/>
    <property type="match status" value="1"/>
</dbReference>
<dbReference type="AlphaFoldDB" id="A0A2S7FBR2"/>
<dbReference type="Gene3D" id="3.30.450.20">
    <property type="entry name" value="PAS domain"/>
    <property type="match status" value="2"/>
</dbReference>
<dbReference type="PANTHER" id="PTHR43304:SF1">
    <property type="entry name" value="PAC DOMAIN-CONTAINING PROTEIN"/>
    <property type="match status" value="1"/>
</dbReference>
<evidence type="ECO:0000256" key="5">
    <source>
        <dbReference type="ARBA" id="ARBA00022777"/>
    </source>
</evidence>
<dbReference type="InterPro" id="IPR000014">
    <property type="entry name" value="PAS"/>
</dbReference>
<comment type="caution">
    <text evidence="8">The sequence shown here is derived from an EMBL/GenBank/DDBJ whole genome shotgun (WGS) entry which is preliminary data.</text>
</comment>
<name>A0A2S7FBR2_CLOBU</name>
<dbReference type="InterPro" id="IPR052162">
    <property type="entry name" value="Sensor_kinase/Photoreceptor"/>
</dbReference>
<dbReference type="InterPro" id="IPR013655">
    <property type="entry name" value="PAS_fold_3"/>
</dbReference>
<dbReference type="PROSITE" id="PS50112">
    <property type="entry name" value="PAS"/>
    <property type="match status" value="1"/>
</dbReference>
<evidence type="ECO:0000256" key="4">
    <source>
        <dbReference type="ARBA" id="ARBA00022679"/>
    </source>
</evidence>
<keyword evidence="4" id="KW-0808">Transferase</keyword>
<comment type="catalytic activity">
    <reaction evidence="1">
        <text>ATP + protein L-histidine = ADP + protein N-phospho-L-histidine.</text>
        <dbReference type="EC" id="2.7.13.3"/>
    </reaction>
</comment>
<dbReference type="EMBL" id="LRDH01000102">
    <property type="protein sequence ID" value="PPV15130.1"/>
    <property type="molecule type" value="Genomic_DNA"/>
</dbReference>
<keyword evidence="6" id="KW-0472">Membrane</keyword>
<evidence type="ECO:0000313" key="9">
    <source>
        <dbReference type="Proteomes" id="UP000238081"/>
    </source>
</evidence>
<protein>
    <recommendedName>
        <fullName evidence="2">histidine kinase</fullName>
        <ecNumber evidence="2">2.7.13.3</ecNumber>
    </recommendedName>
</protein>
<dbReference type="Proteomes" id="UP000238081">
    <property type="component" value="Unassembled WGS sequence"/>
</dbReference>
<dbReference type="InterPro" id="IPR035965">
    <property type="entry name" value="PAS-like_dom_sf"/>
</dbReference>
<keyword evidence="3" id="KW-0597">Phosphoprotein</keyword>
<dbReference type="CDD" id="cd00130">
    <property type="entry name" value="PAS"/>
    <property type="match status" value="1"/>
</dbReference>
<proteinExistence type="predicted"/>
<gene>
    <name evidence="8" type="ORF">AWN73_12700</name>
</gene>
<evidence type="ECO:0000313" key="8">
    <source>
        <dbReference type="EMBL" id="PPV15130.1"/>
    </source>
</evidence>
<dbReference type="EC" id="2.7.13.3" evidence="2"/>
<evidence type="ECO:0000256" key="1">
    <source>
        <dbReference type="ARBA" id="ARBA00000085"/>
    </source>
</evidence>
<sequence length="327" mass="38237">MIIIRNDSLKIYKYLSIVLLIFIVLLSFYDLQCINSIHSHNLKTISLFFQLLLFIIFILYIISSKKLSQQENDEFDSLTKIVPGGIAKVYGNDKFTIQYADDKFYKMIGYTKEEFLRDYNNNSKFLIHPDDLTSVIRSFKFQLDNGQPFKAQFRVIKKDSEIIWISARGNTLSINKNISLYNFIFTDITIPKNAMSKLDLENKRYEIICKLSDDIYFEYDILNDTLINSNVCKKLFGNDHVISNFKENLINSDVIYKDDIENFINLYNDFNNGSKNISYRLRIKNSDNSYTKWQIQGSPIYDQNNVPIKIIGKAINISHLSTDLIEL</sequence>
<evidence type="ECO:0000256" key="6">
    <source>
        <dbReference type="SAM" id="Phobius"/>
    </source>
</evidence>
<evidence type="ECO:0000256" key="2">
    <source>
        <dbReference type="ARBA" id="ARBA00012438"/>
    </source>
</evidence>
<accession>A0A2S7FBR2</accession>